<feature type="compositionally biased region" description="Basic and acidic residues" evidence="2">
    <location>
        <begin position="800"/>
        <end position="821"/>
    </location>
</feature>
<dbReference type="Gene3D" id="2.30.30.190">
    <property type="entry name" value="CAP Gly-rich-like domain"/>
    <property type="match status" value="1"/>
</dbReference>
<dbReference type="PROSITE" id="PS50245">
    <property type="entry name" value="CAP_GLY_2"/>
    <property type="match status" value="1"/>
</dbReference>
<dbReference type="SMART" id="SM01052">
    <property type="entry name" value="CAP_GLY"/>
    <property type="match status" value="1"/>
</dbReference>
<reference evidence="4 5" key="1">
    <citation type="submission" date="2024-02" db="EMBL/GenBank/DDBJ databases">
        <title>Chromosome-scale genome assembly of the rough periwinkle Littorina saxatilis.</title>
        <authorList>
            <person name="De Jode A."/>
            <person name="Faria R."/>
            <person name="Formenti G."/>
            <person name="Sims Y."/>
            <person name="Smith T.P."/>
            <person name="Tracey A."/>
            <person name="Wood J.M.D."/>
            <person name="Zagrodzka Z.B."/>
            <person name="Johannesson K."/>
            <person name="Butlin R.K."/>
            <person name="Leder E.H."/>
        </authorList>
    </citation>
    <scope>NUCLEOTIDE SEQUENCE [LARGE SCALE GENOMIC DNA]</scope>
    <source>
        <strain evidence="4">Snail1</strain>
        <tissue evidence="4">Muscle</tissue>
    </source>
</reference>
<dbReference type="Proteomes" id="UP001374579">
    <property type="component" value="Unassembled WGS sequence"/>
</dbReference>
<organism evidence="4 5">
    <name type="scientific">Littorina saxatilis</name>
    <dbReference type="NCBI Taxonomy" id="31220"/>
    <lineage>
        <taxon>Eukaryota</taxon>
        <taxon>Metazoa</taxon>
        <taxon>Spiralia</taxon>
        <taxon>Lophotrochozoa</taxon>
        <taxon>Mollusca</taxon>
        <taxon>Gastropoda</taxon>
        <taxon>Caenogastropoda</taxon>
        <taxon>Littorinimorpha</taxon>
        <taxon>Littorinoidea</taxon>
        <taxon>Littorinidae</taxon>
        <taxon>Littorina</taxon>
    </lineage>
</organism>
<sequence>MAGSSTNLTGFTRWSQRFGPGKRRPDVIEDEVANSNSQAQELKYQQQQQQGPVDTYRDITSSALTPSSKMAENAEVDDSGIHHNTKYEDLLRQQLQHKDSLNVSLENEVALSQKSDPSASGSGSKRLTPVGDIDKEPFQDGYASVSVGCGTGGFEPSHSGRSSGRHTPQNLLSGSASDLRRDYEMDRQSLKSAELNSAGDGNAGSPKLPSRPGSEYSGSQGSGRPTPQRELYENGSGSRPGSGLHTPLDTRIDDVLGVSGSRSSSTRQTPTRETIGDVLGTEAILARQTPDREVGLTGSAHSSARSTPQREPLSTTLRASPDRLYSSQELASATEQRLQSGSRPASQQGSVSGSRPGSVTGSRPGSRQGSQLSSRTQSLNSLTSEQELSQFFETNPQAARDPVRTPVNFDTHPDESATLPPIMRDRDRPASLPHYSTQSPVSVDKRTFTPDRPWATSATPGAGLVESSFQQDLFTRPSKSSASSRASSRTITPVPTGVDKEDSEKVRDLEDTVATLRKLLSSREQEVHELTAQMRDLKDINHSLKKDLEHARSRRTPTPGSEDMERQYQQLLQEKNFLAGEVVKLRDQLETLRGTGVDSFAKNSSTVMQKRIEELESHIRDIRHSSDSAAKKFMRAELRIKELTEENDKLRSTATLHVQDLQDERGVRYSDRRLQIEIQQLREDVLTLRDRNYTLQEDNLKLKEGRETRAVDFRSRELLKDLPGRASLSSSLRSDDGILQRSESSHLRESNLQTTDRHHSKHLPPSDQLTSPRQQSALRSRHHDRSFGSDGYSAAPSKDPLQRPHDRPHFGSDHGARDSLRETSSYSRSRLENTDKEHSSDRHVKYEYGSERASDLRRTDPGRYDLLRSRPDGEVSEKLLATDAEKYGTLSTEKLRSFDRERGPMRGDTKLTMSAERLRILEEAERNRERRGLAAVNTGSMRAASADNIMSSKDYYRSVGELFGGHGNGPKEEKYSAREVSFSPSVCSSRTTLSELFAMGDPRQRKAEGNHSDDSDSTAILMSYDAKADIFSGQRDKEKISYRDQEKISFRDQEKTYRDQEKTYRDQEKTYRDQEKTYRDQEKSSYRDQEKSSYKDQERSSYRDQEKSSYKDQERSSYSRPQDGYYDRRYLQEKEQAKRQHRDYRDLPGLYREANGEDSDTATDILLNAEPGRSSNGHSHSRHRHRRSSVGDDTSLSSPSDVEDPQDSRRRSKSVDAKGKKRTSQSGILRTAASTDMLGGGKTVTLAPGLRSVTPQPMATQHNRNAIIQQQAALSSSLTQGLRPFAPRSPGDVRIDDVVKFSRQGGKLSQGTVKYVGHLPGRSDVYLGVELYKEEGKHDGTFEDVRYFKCKPSKGVFVAFNKVVMAWAPN</sequence>
<feature type="compositionally biased region" description="Polar residues" evidence="2">
    <location>
        <begin position="216"/>
        <end position="225"/>
    </location>
</feature>
<feature type="compositionally biased region" description="Polar residues" evidence="2">
    <location>
        <begin position="767"/>
        <end position="778"/>
    </location>
</feature>
<feature type="compositionally biased region" description="Polar residues" evidence="2">
    <location>
        <begin position="299"/>
        <end position="318"/>
    </location>
</feature>
<feature type="compositionally biased region" description="Polar residues" evidence="2">
    <location>
        <begin position="325"/>
        <end position="397"/>
    </location>
</feature>
<feature type="compositionally biased region" description="Polar residues" evidence="2">
    <location>
        <begin position="1191"/>
        <end position="1200"/>
    </location>
</feature>
<evidence type="ECO:0000259" key="3">
    <source>
        <dbReference type="PROSITE" id="PS50245"/>
    </source>
</evidence>
<feature type="domain" description="CAP-Gly" evidence="3">
    <location>
        <begin position="1317"/>
        <end position="1359"/>
    </location>
</feature>
<feature type="coiled-coil region" evidence="1">
    <location>
        <begin position="626"/>
        <end position="698"/>
    </location>
</feature>
<comment type="caution">
    <text evidence="4">The sequence shown here is derived from an EMBL/GenBank/DDBJ whole genome shotgun (WGS) entry which is preliminary data.</text>
</comment>
<evidence type="ECO:0000256" key="2">
    <source>
        <dbReference type="SAM" id="MobiDB-lite"/>
    </source>
</evidence>
<dbReference type="Pfam" id="PF01302">
    <property type="entry name" value="CAP_GLY"/>
    <property type="match status" value="1"/>
</dbReference>
<keyword evidence="1" id="KW-0175">Coiled coil</keyword>
<feature type="region of interest" description="Disordered" evidence="2">
    <location>
        <begin position="1"/>
        <end position="87"/>
    </location>
</feature>
<evidence type="ECO:0000256" key="1">
    <source>
        <dbReference type="SAM" id="Coils"/>
    </source>
</evidence>
<feature type="compositionally biased region" description="Polar residues" evidence="2">
    <location>
        <begin position="1224"/>
        <end position="1234"/>
    </location>
</feature>
<feature type="region of interest" description="Disordered" evidence="2">
    <location>
        <begin position="106"/>
        <end position="505"/>
    </location>
</feature>
<feature type="compositionally biased region" description="Polar residues" evidence="2">
    <location>
        <begin position="33"/>
        <end position="44"/>
    </location>
</feature>
<feature type="compositionally biased region" description="Basic and acidic residues" evidence="2">
    <location>
        <begin position="178"/>
        <end position="189"/>
    </location>
</feature>
<feature type="compositionally biased region" description="Polar residues" evidence="2">
    <location>
        <begin position="58"/>
        <end position="70"/>
    </location>
</feature>
<feature type="compositionally biased region" description="Polar residues" evidence="2">
    <location>
        <begin position="1"/>
        <end position="15"/>
    </location>
</feature>
<feature type="compositionally biased region" description="Basic and acidic residues" evidence="2">
    <location>
        <begin position="1051"/>
        <end position="1117"/>
    </location>
</feature>
<feature type="coiled-coil region" evidence="1">
    <location>
        <begin position="506"/>
        <end position="588"/>
    </location>
</feature>
<dbReference type="InterPro" id="IPR000938">
    <property type="entry name" value="CAP-Gly_domain"/>
</dbReference>
<dbReference type="EMBL" id="JBAMIC010000004">
    <property type="protein sequence ID" value="KAK7106996.1"/>
    <property type="molecule type" value="Genomic_DNA"/>
</dbReference>
<evidence type="ECO:0000313" key="4">
    <source>
        <dbReference type="EMBL" id="KAK7106996.1"/>
    </source>
</evidence>
<feature type="region of interest" description="Disordered" evidence="2">
    <location>
        <begin position="727"/>
        <end position="862"/>
    </location>
</feature>
<name>A0AAN9GG80_9CAEN</name>
<accession>A0AAN9GG80</accession>
<feature type="compositionally biased region" description="Low complexity" evidence="2">
    <location>
        <begin position="478"/>
        <end position="489"/>
    </location>
</feature>
<feature type="compositionally biased region" description="Basic and acidic residues" evidence="2">
    <location>
        <begin position="829"/>
        <end position="862"/>
    </location>
</feature>
<dbReference type="PROSITE" id="PS00845">
    <property type="entry name" value="CAP_GLY_1"/>
    <property type="match status" value="1"/>
</dbReference>
<dbReference type="InterPro" id="IPR036859">
    <property type="entry name" value="CAP-Gly_dom_sf"/>
</dbReference>
<feature type="region of interest" description="Disordered" evidence="2">
    <location>
        <begin position="1051"/>
        <end position="1257"/>
    </location>
</feature>
<feature type="compositionally biased region" description="Basic residues" evidence="2">
    <location>
        <begin position="1179"/>
        <end position="1188"/>
    </location>
</feature>
<keyword evidence="5" id="KW-1185">Reference proteome</keyword>
<evidence type="ECO:0000313" key="5">
    <source>
        <dbReference type="Proteomes" id="UP001374579"/>
    </source>
</evidence>
<protein>
    <recommendedName>
        <fullName evidence="3">CAP-Gly domain-containing protein</fullName>
    </recommendedName>
</protein>
<feature type="compositionally biased region" description="Polar residues" evidence="2">
    <location>
        <begin position="106"/>
        <end position="125"/>
    </location>
</feature>
<feature type="compositionally biased region" description="Basic and acidic residues" evidence="2">
    <location>
        <begin position="1206"/>
        <end position="1218"/>
    </location>
</feature>
<feature type="compositionally biased region" description="Polar residues" evidence="2">
    <location>
        <begin position="159"/>
        <end position="176"/>
    </location>
</feature>
<dbReference type="SUPFAM" id="SSF74924">
    <property type="entry name" value="Cap-Gly domain"/>
    <property type="match status" value="1"/>
</dbReference>
<proteinExistence type="predicted"/>
<feature type="compositionally biased region" description="Basic and acidic residues" evidence="2">
    <location>
        <begin position="1125"/>
        <end position="1146"/>
    </location>
</feature>
<feature type="compositionally biased region" description="Low complexity" evidence="2">
    <location>
        <begin position="259"/>
        <end position="272"/>
    </location>
</feature>
<gene>
    <name evidence="4" type="ORF">V1264_014989</name>
</gene>
<feature type="compositionally biased region" description="Basic and acidic residues" evidence="2">
    <location>
        <begin position="733"/>
        <end position="749"/>
    </location>
</feature>